<dbReference type="PANTHER" id="PTHR14969">
    <property type="entry name" value="SPHINGOSINE-1-PHOSPHATE PHOSPHOHYDROLASE"/>
    <property type="match status" value="1"/>
</dbReference>
<dbReference type="SMART" id="SM00014">
    <property type="entry name" value="acidPPc"/>
    <property type="match status" value="1"/>
</dbReference>
<dbReference type="RefSeq" id="WP_228871688.1">
    <property type="nucleotide sequence ID" value="NZ_JAHUVW010000001.1"/>
</dbReference>
<feature type="transmembrane region" description="Helical" evidence="7">
    <location>
        <begin position="169"/>
        <end position="188"/>
    </location>
</feature>
<comment type="subcellular location">
    <subcellularLocation>
        <location evidence="1">Cell membrane</location>
        <topology evidence="1">Multi-pass membrane protein</topology>
    </subcellularLocation>
</comment>
<evidence type="ECO:0000256" key="4">
    <source>
        <dbReference type="ARBA" id="ARBA00022801"/>
    </source>
</evidence>
<evidence type="ECO:0000256" key="1">
    <source>
        <dbReference type="ARBA" id="ARBA00004651"/>
    </source>
</evidence>
<evidence type="ECO:0000256" key="5">
    <source>
        <dbReference type="ARBA" id="ARBA00022989"/>
    </source>
</evidence>
<evidence type="ECO:0000259" key="8">
    <source>
        <dbReference type="SMART" id="SM00014"/>
    </source>
</evidence>
<dbReference type="InterPro" id="IPR036938">
    <property type="entry name" value="PAP2/HPO_sf"/>
</dbReference>
<name>A0ABS6TWU7_STRHA</name>
<evidence type="ECO:0000313" key="10">
    <source>
        <dbReference type="Proteomes" id="UP000735541"/>
    </source>
</evidence>
<feature type="domain" description="Phosphatidic acid phosphatase type 2/haloperoxidase" evidence="8">
    <location>
        <begin position="72"/>
        <end position="184"/>
    </location>
</feature>
<evidence type="ECO:0000256" key="7">
    <source>
        <dbReference type="SAM" id="Phobius"/>
    </source>
</evidence>
<dbReference type="EMBL" id="JAHUVW010000001">
    <property type="protein sequence ID" value="MBV7672750.1"/>
    <property type="molecule type" value="Genomic_DNA"/>
</dbReference>
<comment type="caution">
    <text evidence="9">The sequence shown here is derived from an EMBL/GenBank/DDBJ whole genome shotgun (WGS) entry which is preliminary data.</text>
</comment>
<dbReference type="Pfam" id="PF01569">
    <property type="entry name" value="PAP2"/>
    <property type="match status" value="1"/>
</dbReference>
<organism evidence="9 10">
    <name type="scientific">Streptomyces halstedii</name>
    <dbReference type="NCBI Taxonomy" id="1944"/>
    <lineage>
        <taxon>Bacteria</taxon>
        <taxon>Bacillati</taxon>
        <taxon>Actinomycetota</taxon>
        <taxon>Actinomycetes</taxon>
        <taxon>Kitasatosporales</taxon>
        <taxon>Streptomycetaceae</taxon>
        <taxon>Streptomyces</taxon>
    </lineage>
</organism>
<protein>
    <submittedName>
        <fullName evidence="9">Phosphatase PAP2 family protein</fullName>
    </submittedName>
</protein>
<keyword evidence="2" id="KW-1003">Cell membrane</keyword>
<sequence>MHAATPTITAASGHDGSGIDGNVYTHVVDAARDAPAWLDGLVSVFSTYGLVLFAVLMLIGWWQARTRDARQAVKALAAPVLTVIAFAVSTVLKQAVHENRPCQSLHVITVEACQAPGDWSFPSNHATLAAAAAVALWSVSARLGVIAAVLASAMAVSRVWVGAHYPHDVLAGLAVGALVALSLAPLVSRNARTVAGLFGRTRLRPLIAS</sequence>
<evidence type="ECO:0000256" key="3">
    <source>
        <dbReference type="ARBA" id="ARBA00022692"/>
    </source>
</evidence>
<dbReference type="SUPFAM" id="SSF48317">
    <property type="entry name" value="Acid phosphatase/Vanadium-dependent haloperoxidase"/>
    <property type="match status" value="1"/>
</dbReference>
<keyword evidence="3 7" id="KW-0812">Transmembrane</keyword>
<reference evidence="9 10" key="1">
    <citation type="submission" date="2021-07" db="EMBL/GenBank/DDBJ databases">
        <title>Sequencing Streptomyces halstedii LGO-A4 genome an citrus endophytic actinomycete.</title>
        <authorList>
            <person name="Samborskyy M."/>
            <person name="Scott N."/>
            <person name="Deglau R."/>
            <person name="Dickens S."/>
            <person name="Oliveira L.G."/>
        </authorList>
    </citation>
    <scope>NUCLEOTIDE SEQUENCE [LARGE SCALE GENOMIC DNA]</scope>
    <source>
        <strain evidence="9 10">LGO-A4</strain>
    </source>
</reference>
<keyword evidence="6 7" id="KW-0472">Membrane</keyword>
<gene>
    <name evidence="9" type="ORF">STHAL_25220</name>
</gene>
<evidence type="ECO:0000256" key="6">
    <source>
        <dbReference type="ARBA" id="ARBA00023136"/>
    </source>
</evidence>
<keyword evidence="10" id="KW-1185">Reference proteome</keyword>
<dbReference type="InterPro" id="IPR000326">
    <property type="entry name" value="PAP2/HPO"/>
</dbReference>
<feature type="transmembrane region" description="Helical" evidence="7">
    <location>
        <begin position="41"/>
        <end position="61"/>
    </location>
</feature>
<feature type="transmembrane region" description="Helical" evidence="7">
    <location>
        <begin position="128"/>
        <end position="157"/>
    </location>
</feature>
<dbReference type="Proteomes" id="UP000735541">
    <property type="component" value="Unassembled WGS sequence"/>
</dbReference>
<evidence type="ECO:0000313" key="9">
    <source>
        <dbReference type="EMBL" id="MBV7672750.1"/>
    </source>
</evidence>
<dbReference type="Gene3D" id="1.20.144.10">
    <property type="entry name" value="Phosphatidic acid phosphatase type 2/haloperoxidase"/>
    <property type="match status" value="1"/>
</dbReference>
<evidence type="ECO:0000256" key="2">
    <source>
        <dbReference type="ARBA" id="ARBA00022475"/>
    </source>
</evidence>
<accession>A0ABS6TWU7</accession>
<proteinExistence type="predicted"/>
<keyword evidence="4" id="KW-0378">Hydrolase</keyword>
<dbReference type="PANTHER" id="PTHR14969:SF62">
    <property type="entry name" value="DECAPRENYLPHOSPHORYL-5-PHOSPHORIBOSE PHOSPHATASE RV3807C-RELATED"/>
    <property type="match status" value="1"/>
</dbReference>
<keyword evidence="5 7" id="KW-1133">Transmembrane helix</keyword>